<organism evidence="2 3">
    <name type="scientific">Puccinia striiformis</name>
    <dbReference type="NCBI Taxonomy" id="27350"/>
    <lineage>
        <taxon>Eukaryota</taxon>
        <taxon>Fungi</taxon>
        <taxon>Dikarya</taxon>
        <taxon>Basidiomycota</taxon>
        <taxon>Pucciniomycotina</taxon>
        <taxon>Pucciniomycetes</taxon>
        <taxon>Pucciniales</taxon>
        <taxon>Pucciniaceae</taxon>
        <taxon>Puccinia</taxon>
    </lineage>
</organism>
<dbReference type="OrthoDB" id="2507219at2759"/>
<accession>A0A2S4UGU3</accession>
<dbReference type="EMBL" id="PKSM01000366">
    <property type="protein sequence ID" value="POV96533.1"/>
    <property type="molecule type" value="Genomic_DNA"/>
</dbReference>
<dbReference type="VEuPathDB" id="FungiDB:PSHT_15085"/>
<reference evidence="3" key="2">
    <citation type="journal article" date="2018" name="BMC Genomics">
        <title>Genomic insights into host adaptation between the wheat stripe rust pathogen (Puccinia striiformis f. sp. tritici) and the barley stripe rust pathogen (Puccinia striiformis f. sp. hordei).</title>
        <authorList>
            <person name="Xia C."/>
            <person name="Wang M."/>
            <person name="Yin C."/>
            <person name="Cornejo O.E."/>
            <person name="Hulbert S.H."/>
            <person name="Chen X."/>
        </authorList>
    </citation>
    <scope>NUCLEOTIDE SEQUENCE [LARGE SCALE GENOMIC DNA]</scope>
    <source>
        <strain evidence="3">93TX-2</strain>
    </source>
</reference>
<feature type="non-terminal residue" evidence="2">
    <location>
        <position position="1"/>
    </location>
</feature>
<evidence type="ECO:0000313" key="3">
    <source>
        <dbReference type="Proteomes" id="UP000238274"/>
    </source>
</evidence>
<protein>
    <submittedName>
        <fullName evidence="2">Uncharacterized protein</fullName>
    </submittedName>
</protein>
<name>A0A2S4UGU3_9BASI</name>
<reference evidence="3" key="3">
    <citation type="journal article" date="2018" name="Mol. Plant Microbe Interact.">
        <title>Genome sequence resources for the wheat stripe rust pathogen (Puccinia striiformis f. sp. tritici) and the barley stripe rust pathogen (Puccinia striiformis f. sp. hordei).</title>
        <authorList>
            <person name="Xia C."/>
            <person name="Wang M."/>
            <person name="Yin C."/>
            <person name="Cornejo O.E."/>
            <person name="Hulbert S.H."/>
            <person name="Chen X."/>
        </authorList>
    </citation>
    <scope>NUCLEOTIDE SEQUENCE [LARGE SCALE GENOMIC DNA]</scope>
    <source>
        <strain evidence="3">93TX-2</strain>
    </source>
</reference>
<feature type="region of interest" description="Disordered" evidence="1">
    <location>
        <begin position="93"/>
        <end position="155"/>
    </location>
</feature>
<dbReference type="VEuPathDB" id="FungiDB:PSTT_14812"/>
<comment type="caution">
    <text evidence="2">The sequence shown here is derived from an EMBL/GenBank/DDBJ whole genome shotgun (WGS) entry which is preliminary data.</text>
</comment>
<gene>
    <name evidence="2" type="ORF">PSHT_15085</name>
</gene>
<keyword evidence="3" id="KW-1185">Reference proteome</keyword>
<dbReference type="Proteomes" id="UP000238274">
    <property type="component" value="Unassembled WGS sequence"/>
</dbReference>
<evidence type="ECO:0000256" key="1">
    <source>
        <dbReference type="SAM" id="MobiDB-lite"/>
    </source>
</evidence>
<dbReference type="VEuPathDB" id="FungiDB:PSTT_09782"/>
<reference evidence="2 3" key="1">
    <citation type="submission" date="2017-12" db="EMBL/GenBank/DDBJ databases">
        <title>Gene loss provides genomic basis for host adaptation in cereal stripe rust fungi.</title>
        <authorList>
            <person name="Xia C."/>
        </authorList>
    </citation>
    <scope>NUCLEOTIDE SEQUENCE [LARGE SCALE GENOMIC DNA]</scope>
    <source>
        <strain evidence="2 3">93TX-2</strain>
    </source>
</reference>
<evidence type="ECO:0000313" key="2">
    <source>
        <dbReference type="EMBL" id="POV96533.1"/>
    </source>
</evidence>
<proteinExistence type="predicted"/>
<dbReference type="AlphaFoldDB" id="A0A2S4UGU3"/>
<sequence>LARIIHISKMAQLINVRSRSLGFGFMSFGLAIWATNPSNLSGQLREESQLAGGHEFATDDPGAVALSHNEATDINFPQRWVWDEPQSLEQWLWGEPPNPMHQPSGLRWPTSPLSTPEFIPSPAPSSIQKTPSGKHRDFGATDASGSPSPSVHHGGEMNLLSCSFTHPMREKRKTNCSAPPDSVSLPLNSFGSRAIPTSNAQGQVVSQLSVGEPSRIQLSNSIDREAPAIGLRGFTDLTNLIQQHRPIILHQRENLRFPLFLTNKKNFEPICMQLEILAEGIHLAKKIHPSLPFVRFECDGEAGVLRILRDSTEHIQPDRTVVLHYKNLIALMHKLYEEELDSLKISTTTQELHQQEMLNWLDREFFLPIDSLPVTGPIIPQFPAWKAGMPEETLGRNQVIDLELLPATASELVADFFKRHGTEYHSPGLPPKPSSDDPIPLEIYDLVRERVPLISKLVSDSQIYHSTRRGLSQLSNDQTLQMITGLLATFQNQCDRTSTKRLQVASSHPRLSIATYDCKPMQRTQNSQQLRVFRQKNSVPLDWEALLPGMTRLMVALDLFHIQILDHLKLLNIEVKNIETRRKTLLEWLIQSTVKPNGSLPVHGLVLIKDKRSPWDQLPDEDSMKLFGPVQQELIEYFSKNDKKIPSMKRKLAFLTAAWYQHYHAEELGCLAENVRKQVIPR</sequence>